<name>A0A2P2MTE1_RHIMU</name>
<proteinExistence type="predicted"/>
<feature type="domain" description="DUF6821" evidence="2">
    <location>
        <begin position="115"/>
        <end position="252"/>
    </location>
</feature>
<dbReference type="PANTHER" id="PTHR33646">
    <property type="entry name" value="GB|AAF00631.1"/>
    <property type="match status" value="1"/>
</dbReference>
<organism evidence="3">
    <name type="scientific">Rhizophora mucronata</name>
    <name type="common">Asiatic mangrove</name>
    <dbReference type="NCBI Taxonomy" id="61149"/>
    <lineage>
        <taxon>Eukaryota</taxon>
        <taxon>Viridiplantae</taxon>
        <taxon>Streptophyta</taxon>
        <taxon>Embryophyta</taxon>
        <taxon>Tracheophyta</taxon>
        <taxon>Spermatophyta</taxon>
        <taxon>Magnoliopsida</taxon>
        <taxon>eudicotyledons</taxon>
        <taxon>Gunneridae</taxon>
        <taxon>Pentapetalae</taxon>
        <taxon>rosids</taxon>
        <taxon>fabids</taxon>
        <taxon>Malpighiales</taxon>
        <taxon>Rhizophoraceae</taxon>
        <taxon>Rhizophora</taxon>
    </lineage>
</organism>
<accession>A0A2P2MTE1</accession>
<protein>
    <recommendedName>
        <fullName evidence="2">DUF6821 domain-containing protein</fullName>
    </recommendedName>
</protein>
<evidence type="ECO:0000259" key="2">
    <source>
        <dbReference type="Pfam" id="PF20705"/>
    </source>
</evidence>
<keyword evidence="1" id="KW-1133">Transmembrane helix</keyword>
<feature type="transmembrane region" description="Helical" evidence="1">
    <location>
        <begin position="204"/>
        <end position="228"/>
    </location>
</feature>
<keyword evidence="1" id="KW-0472">Membrane</keyword>
<reference evidence="3" key="1">
    <citation type="submission" date="2018-02" db="EMBL/GenBank/DDBJ databases">
        <title>Rhizophora mucronata_Transcriptome.</title>
        <authorList>
            <person name="Meera S.P."/>
            <person name="Sreeshan A."/>
            <person name="Augustine A."/>
        </authorList>
    </citation>
    <scope>NUCLEOTIDE SEQUENCE</scope>
    <source>
        <tissue evidence="3">Leaf</tissue>
    </source>
</reference>
<keyword evidence="1" id="KW-0812">Transmembrane</keyword>
<evidence type="ECO:0000256" key="1">
    <source>
        <dbReference type="SAM" id="Phobius"/>
    </source>
</evidence>
<dbReference type="Pfam" id="PF20705">
    <property type="entry name" value="DUF6821"/>
    <property type="match status" value="1"/>
</dbReference>
<dbReference type="InterPro" id="IPR045883">
    <property type="entry name" value="At4g13530-like"/>
</dbReference>
<dbReference type="AlphaFoldDB" id="A0A2P2MTE1"/>
<dbReference type="EMBL" id="GGEC01052986">
    <property type="protein sequence ID" value="MBX33470.1"/>
    <property type="molecule type" value="Transcribed_RNA"/>
</dbReference>
<evidence type="ECO:0000313" key="3">
    <source>
        <dbReference type="EMBL" id="MBX33470.1"/>
    </source>
</evidence>
<dbReference type="PANTHER" id="PTHR33646:SF2">
    <property type="entry name" value="F20H23.8 PROTEIN"/>
    <property type="match status" value="1"/>
</dbReference>
<dbReference type="InterPro" id="IPR049224">
    <property type="entry name" value="DUF6821"/>
</dbReference>
<sequence length="300" mass="34086">MDLDEWEILPDEGFLDYHEDAEKKIIVTSRRSSNTKTVFNMDYFMCPSSPPKKSRAVPNQLVPVPIQLETADTTGKEQEEKLLQEVTKVPIDISEVPPAIMPKVKDAILGSKEADQDSVSQVFFKKMNENEFVDMKMDSPKSGTKAFLPPQIDAAAGTFKFDGKSEVLDNKVSSPRFKNEKEVAKEEDKAIWEENTGGLNLWKWSFTGFGAICSFGVAAAATICIMILGGHQKSKQQHQNPNFRFQIYTDDKVCYISDFPIFLYSFSFHTQTHIFAYFCTLSIDHVPFQQKHILIHMLHI</sequence>